<keyword evidence="3" id="KW-1185">Reference proteome</keyword>
<dbReference type="Proteomes" id="UP000315295">
    <property type="component" value="Unassembled WGS sequence"/>
</dbReference>
<name>A0A540MNT1_MALBA</name>
<gene>
    <name evidence="2" type="ORF">C1H46_013985</name>
</gene>
<dbReference type="EMBL" id="VIEB01000214">
    <property type="protein sequence ID" value="TQE00412.1"/>
    <property type="molecule type" value="Genomic_DNA"/>
</dbReference>
<feature type="region of interest" description="Disordered" evidence="1">
    <location>
        <begin position="33"/>
        <end position="61"/>
    </location>
</feature>
<evidence type="ECO:0000313" key="2">
    <source>
        <dbReference type="EMBL" id="TQE00412.1"/>
    </source>
</evidence>
<accession>A0A540MNT1</accession>
<evidence type="ECO:0000256" key="1">
    <source>
        <dbReference type="SAM" id="MobiDB-lite"/>
    </source>
</evidence>
<evidence type="ECO:0000313" key="3">
    <source>
        <dbReference type="Proteomes" id="UP000315295"/>
    </source>
</evidence>
<reference evidence="2 3" key="1">
    <citation type="journal article" date="2019" name="G3 (Bethesda)">
        <title>Sequencing of a Wild Apple (Malus baccata) Genome Unravels the Differences Between Cultivated and Wild Apple Species Regarding Disease Resistance and Cold Tolerance.</title>
        <authorList>
            <person name="Chen X."/>
        </authorList>
    </citation>
    <scope>NUCLEOTIDE SEQUENCE [LARGE SCALE GENOMIC DNA]</scope>
    <source>
        <strain evidence="3">cv. Shandingzi</strain>
        <tissue evidence="2">Leaves</tissue>
    </source>
</reference>
<comment type="caution">
    <text evidence="2">The sequence shown here is derived from an EMBL/GenBank/DDBJ whole genome shotgun (WGS) entry which is preliminary data.</text>
</comment>
<protein>
    <submittedName>
        <fullName evidence="2">Uncharacterized protein</fullName>
    </submittedName>
</protein>
<dbReference type="AlphaFoldDB" id="A0A540MNT1"/>
<proteinExistence type="predicted"/>
<organism evidence="2 3">
    <name type="scientific">Malus baccata</name>
    <name type="common">Siberian crab apple</name>
    <name type="synonym">Pyrus baccata</name>
    <dbReference type="NCBI Taxonomy" id="106549"/>
    <lineage>
        <taxon>Eukaryota</taxon>
        <taxon>Viridiplantae</taxon>
        <taxon>Streptophyta</taxon>
        <taxon>Embryophyta</taxon>
        <taxon>Tracheophyta</taxon>
        <taxon>Spermatophyta</taxon>
        <taxon>Magnoliopsida</taxon>
        <taxon>eudicotyledons</taxon>
        <taxon>Gunneridae</taxon>
        <taxon>Pentapetalae</taxon>
        <taxon>rosids</taxon>
        <taxon>fabids</taxon>
        <taxon>Rosales</taxon>
        <taxon>Rosaceae</taxon>
        <taxon>Amygdaloideae</taxon>
        <taxon>Maleae</taxon>
        <taxon>Malus</taxon>
    </lineage>
</organism>
<sequence length="120" mass="12802">MAEKKTETLGTSPESFPDLQRCLSLRSPLTSPTALITSTTASASTPPSSITTSRAPASSSAPNYAISAWHNSGAYPNLEGGVQSFSPLRSASGVLHLDPIFQIWPCLRRTRKEGTREGVR</sequence>